<dbReference type="Pfam" id="PF05686">
    <property type="entry name" value="Glyco_transf_90"/>
    <property type="match status" value="1"/>
</dbReference>
<dbReference type="GO" id="GO:0016740">
    <property type="term" value="F:transferase activity"/>
    <property type="evidence" value="ECO:0007669"/>
    <property type="project" value="UniProtKB-KW"/>
</dbReference>
<dbReference type="EMBL" id="KN837105">
    <property type="protein sequence ID" value="KIJ46880.1"/>
    <property type="molecule type" value="Genomic_DNA"/>
</dbReference>
<dbReference type="InterPro" id="IPR051091">
    <property type="entry name" value="O-Glucosyltr/Glycosyltrsf_90"/>
</dbReference>
<reference evidence="2 3" key="1">
    <citation type="submission" date="2014-06" db="EMBL/GenBank/DDBJ databases">
        <title>Evolutionary Origins and Diversification of the Mycorrhizal Mutualists.</title>
        <authorList>
            <consortium name="DOE Joint Genome Institute"/>
            <consortium name="Mycorrhizal Genomics Consortium"/>
            <person name="Kohler A."/>
            <person name="Kuo A."/>
            <person name="Nagy L.G."/>
            <person name="Floudas D."/>
            <person name="Copeland A."/>
            <person name="Barry K.W."/>
            <person name="Cichocki N."/>
            <person name="Veneault-Fourrey C."/>
            <person name="LaButti K."/>
            <person name="Lindquist E.A."/>
            <person name="Lipzen A."/>
            <person name="Lundell T."/>
            <person name="Morin E."/>
            <person name="Murat C."/>
            <person name="Riley R."/>
            <person name="Ohm R."/>
            <person name="Sun H."/>
            <person name="Tunlid A."/>
            <person name="Henrissat B."/>
            <person name="Grigoriev I.V."/>
            <person name="Hibbett D.S."/>
            <person name="Martin F."/>
        </authorList>
    </citation>
    <scope>NUCLEOTIDE SEQUENCE [LARGE SCALE GENOMIC DNA]</scope>
    <source>
        <strain evidence="2 3">SS14</strain>
    </source>
</reference>
<evidence type="ECO:0000259" key="1">
    <source>
        <dbReference type="SMART" id="SM00672"/>
    </source>
</evidence>
<protein>
    <submittedName>
        <fullName evidence="2">Glycosyltransferase family 90 protein</fullName>
    </submittedName>
</protein>
<sequence length="602" mass="70171">MPFSNIKPRRSNRPQLIGLVFGVLLFILWCRSTDKEDLDSLSPAPVEQEKAIEKDPWSYSYEFRKDGLVEVDMEKQHPLLLLIRNAEGQWRDMYRRQSKTLEAAVAEYKRRNGYAPPVGFDAWWAFVQKHNVKLVDEFDQINRDVTPYLALSPQMFRERVDDPALSNPDRSWHFAIKNSNFDRTGPRWWFGNERGLASLLMGFSRALPDLVMHGPEYVRGDDWIGEDYRKAAVEKVKNGSYFTHEELAHYESVDRNPRRDISNICEDTDPVLQHQQPYSSNPKFVADPLAYVSPCESSRIHNSHPLIYQPHARRPHLTPYFVFAKQPPGSGFLVPTNTWELYDSALQPPRKWSDRDNKLYWRGIVTGWNWYKGLQSLRASEGIHLSWRDGARPKLSLMFSEKVDPGFQVDVLVEKGLGGNGTGLMLKKYNVRKLNEKWMDIGLIGEAIQCDKEEGTCAEMERAPMWKRERDLITEANKKFVVELDGNDWSEQFQRKLAAGNVVLRSTAYPEWNDDWLIPYYHYIPIQSNYTDIYNIMSFFVGDPEHGQGSHDDLAQRISEHATEFANKHWRWVDMQAYLFRLMLEYVRLLSDDRDAASFQMA</sequence>
<evidence type="ECO:0000313" key="2">
    <source>
        <dbReference type="EMBL" id="KIJ46880.1"/>
    </source>
</evidence>
<organism evidence="2 3">
    <name type="scientific">Sphaerobolus stellatus (strain SS14)</name>
    <dbReference type="NCBI Taxonomy" id="990650"/>
    <lineage>
        <taxon>Eukaryota</taxon>
        <taxon>Fungi</taxon>
        <taxon>Dikarya</taxon>
        <taxon>Basidiomycota</taxon>
        <taxon>Agaricomycotina</taxon>
        <taxon>Agaricomycetes</taxon>
        <taxon>Phallomycetidae</taxon>
        <taxon>Geastrales</taxon>
        <taxon>Sphaerobolaceae</taxon>
        <taxon>Sphaerobolus</taxon>
    </lineage>
</organism>
<name>A0A0C9UUY8_SPHS4</name>
<dbReference type="Proteomes" id="UP000054279">
    <property type="component" value="Unassembled WGS sequence"/>
</dbReference>
<dbReference type="PANTHER" id="PTHR12203">
    <property type="entry name" value="KDEL LYS-ASP-GLU-LEU CONTAINING - RELATED"/>
    <property type="match status" value="1"/>
</dbReference>
<gene>
    <name evidence="2" type="ORF">M422DRAFT_206147</name>
</gene>
<dbReference type="OrthoDB" id="541052at2759"/>
<proteinExistence type="predicted"/>
<keyword evidence="3" id="KW-1185">Reference proteome</keyword>
<accession>A0A0C9UUY8</accession>
<dbReference type="SMART" id="SM00672">
    <property type="entry name" value="CAP10"/>
    <property type="match status" value="1"/>
</dbReference>
<dbReference type="AlphaFoldDB" id="A0A0C9UUY8"/>
<keyword evidence="2" id="KW-0808">Transferase</keyword>
<dbReference type="PANTHER" id="PTHR12203:SF118">
    <property type="entry name" value="BETA-1,2-XYLOSYLTRANSFERASE 1"/>
    <property type="match status" value="1"/>
</dbReference>
<feature type="domain" description="Glycosyl transferase CAP10" evidence="1">
    <location>
        <begin position="333"/>
        <end position="593"/>
    </location>
</feature>
<dbReference type="InterPro" id="IPR006598">
    <property type="entry name" value="CAP10"/>
</dbReference>
<dbReference type="HOGENOM" id="CLU_005027_3_3_1"/>
<evidence type="ECO:0000313" key="3">
    <source>
        <dbReference type="Proteomes" id="UP000054279"/>
    </source>
</evidence>